<evidence type="ECO:0000313" key="2">
    <source>
        <dbReference type="Proteomes" id="UP000828251"/>
    </source>
</evidence>
<dbReference type="EMBL" id="JAIQCV010000004">
    <property type="protein sequence ID" value="KAH1106447.1"/>
    <property type="molecule type" value="Genomic_DNA"/>
</dbReference>
<protein>
    <submittedName>
        <fullName evidence="1">Uncharacterized protein</fullName>
    </submittedName>
</protein>
<proteinExistence type="predicted"/>
<dbReference type="AlphaFoldDB" id="A0A9D3W0K7"/>
<reference evidence="1 2" key="1">
    <citation type="journal article" date="2021" name="Plant Biotechnol. J.">
        <title>Multi-omics assisted identification of the key and species-specific regulatory components of drought-tolerant mechanisms in Gossypium stocksii.</title>
        <authorList>
            <person name="Yu D."/>
            <person name="Ke L."/>
            <person name="Zhang D."/>
            <person name="Wu Y."/>
            <person name="Sun Y."/>
            <person name="Mei J."/>
            <person name="Sun J."/>
            <person name="Sun Y."/>
        </authorList>
    </citation>
    <scope>NUCLEOTIDE SEQUENCE [LARGE SCALE GENOMIC DNA]</scope>
    <source>
        <strain evidence="2">cv. E1</strain>
        <tissue evidence="1">Leaf</tissue>
    </source>
</reference>
<comment type="caution">
    <text evidence="1">The sequence shown here is derived from an EMBL/GenBank/DDBJ whole genome shotgun (WGS) entry which is preliminary data.</text>
</comment>
<organism evidence="1 2">
    <name type="scientific">Gossypium stocksii</name>
    <dbReference type="NCBI Taxonomy" id="47602"/>
    <lineage>
        <taxon>Eukaryota</taxon>
        <taxon>Viridiplantae</taxon>
        <taxon>Streptophyta</taxon>
        <taxon>Embryophyta</taxon>
        <taxon>Tracheophyta</taxon>
        <taxon>Spermatophyta</taxon>
        <taxon>Magnoliopsida</taxon>
        <taxon>eudicotyledons</taxon>
        <taxon>Gunneridae</taxon>
        <taxon>Pentapetalae</taxon>
        <taxon>rosids</taxon>
        <taxon>malvids</taxon>
        <taxon>Malvales</taxon>
        <taxon>Malvaceae</taxon>
        <taxon>Malvoideae</taxon>
        <taxon>Gossypium</taxon>
    </lineage>
</organism>
<dbReference type="InterPro" id="IPR040225">
    <property type="entry name" value="GIL1-like"/>
</dbReference>
<dbReference type="Proteomes" id="UP000828251">
    <property type="component" value="Unassembled WGS sequence"/>
</dbReference>
<evidence type="ECO:0000313" key="1">
    <source>
        <dbReference type="EMBL" id="KAH1106447.1"/>
    </source>
</evidence>
<keyword evidence="2" id="KW-1185">Reference proteome</keyword>
<dbReference type="PANTHER" id="PTHR31161">
    <property type="entry name" value="PROTEIN GRAVITROPIC IN THE LIGHT 1"/>
    <property type="match status" value="1"/>
</dbReference>
<gene>
    <name evidence="1" type="ORF">J1N35_010215</name>
</gene>
<accession>A0A9D3W0K7</accession>
<dbReference type="GO" id="GO:0009959">
    <property type="term" value="P:negative gravitropism"/>
    <property type="evidence" value="ECO:0007669"/>
    <property type="project" value="InterPro"/>
</dbReference>
<sequence>MLEGFDSPDFGATKDFDSKRLDPEQHFNTFKTLKSTLPKSFLAQNPSSSLARFTRNKYINLVHAKIECSFFRNLNQRKLVTSRFKIGATMIQSQVYLSPMITLPVSRCAMNLLLRTEELTLISTKSIAMVGTSAIMMHRGRWPLRHQCRRSVVVFELLDFDP</sequence>
<name>A0A9D3W0K7_9ROSI</name>
<dbReference type="GO" id="GO:0009639">
    <property type="term" value="P:response to red or far red light"/>
    <property type="evidence" value="ECO:0007669"/>
    <property type="project" value="InterPro"/>
</dbReference>